<keyword evidence="2" id="KW-0378">Hydrolase</keyword>
<proteinExistence type="predicted"/>
<name>A0ABV7J9K4_9GAMM</name>
<accession>A0ABV7J9K4</accession>
<sequence length="290" mass="31935">MNQLNWLVRQSLCCLLLALCCPGVADAQTRKVLLVGDSWAAQQWEDGVHNAVFDLNGYPDLEAFGDVVAISGSTAADWVVPTELQKITDALNANPEINTVQLTLGGNDFLNQWNTGMTPMQVTDLQNQIIADLQIVIDHILDLDISLEIILSFYDYPNFVDTTSGATGIFCFNLHNDLGFPDPTAMNTAGVAFEEAFATIAASQPRVQHVSHFGLMQNTYGFPGQNIQPGDILPPGDISLPSPVESMRVTAGIFVDCFHLGEDGYGVLVQNLFDRYYQYRFDTVFKSLFE</sequence>
<dbReference type="InterPro" id="IPR036514">
    <property type="entry name" value="SGNH_hydro_sf"/>
</dbReference>
<comment type="caution">
    <text evidence="2">The sequence shown here is derived from an EMBL/GenBank/DDBJ whole genome shotgun (WGS) entry which is preliminary data.</text>
</comment>
<gene>
    <name evidence="2" type="ORF">ACFODZ_00905</name>
</gene>
<dbReference type="RefSeq" id="WP_077409463.1">
    <property type="nucleotide sequence ID" value="NZ_JBHRTS010000001.1"/>
</dbReference>
<dbReference type="Proteomes" id="UP001595533">
    <property type="component" value="Unassembled WGS sequence"/>
</dbReference>
<evidence type="ECO:0000313" key="3">
    <source>
        <dbReference type="Proteomes" id="UP001595533"/>
    </source>
</evidence>
<keyword evidence="1" id="KW-0732">Signal</keyword>
<protein>
    <submittedName>
        <fullName evidence="2">SGNH/GDSL hydrolase family protein</fullName>
    </submittedName>
</protein>
<dbReference type="EMBL" id="JBHRTS010000001">
    <property type="protein sequence ID" value="MFC3192786.1"/>
    <property type="molecule type" value="Genomic_DNA"/>
</dbReference>
<keyword evidence="3" id="KW-1185">Reference proteome</keyword>
<dbReference type="SUPFAM" id="SSF52266">
    <property type="entry name" value="SGNH hydrolase"/>
    <property type="match status" value="1"/>
</dbReference>
<evidence type="ECO:0000313" key="2">
    <source>
        <dbReference type="EMBL" id="MFC3192786.1"/>
    </source>
</evidence>
<feature type="chain" id="PRO_5047499545" evidence="1">
    <location>
        <begin position="28"/>
        <end position="290"/>
    </location>
</feature>
<evidence type="ECO:0000256" key="1">
    <source>
        <dbReference type="SAM" id="SignalP"/>
    </source>
</evidence>
<dbReference type="InterPro" id="IPR001087">
    <property type="entry name" value="GDSL"/>
</dbReference>
<organism evidence="2 3">
    <name type="scientific">Marinicella sediminis</name>
    <dbReference type="NCBI Taxonomy" id="1792834"/>
    <lineage>
        <taxon>Bacteria</taxon>
        <taxon>Pseudomonadati</taxon>
        <taxon>Pseudomonadota</taxon>
        <taxon>Gammaproteobacteria</taxon>
        <taxon>Lysobacterales</taxon>
        <taxon>Marinicellaceae</taxon>
        <taxon>Marinicella</taxon>
    </lineage>
</organism>
<reference evidence="3" key="1">
    <citation type="journal article" date="2019" name="Int. J. Syst. Evol. Microbiol.">
        <title>The Global Catalogue of Microorganisms (GCM) 10K type strain sequencing project: providing services to taxonomists for standard genome sequencing and annotation.</title>
        <authorList>
            <consortium name="The Broad Institute Genomics Platform"/>
            <consortium name="The Broad Institute Genome Sequencing Center for Infectious Disease"/>
            <person name="Wu L."/>
            <person name="Ma J."/>
        </authorList>
    </citation>
    <scope>NUCLEOTIDE SEQUENCE [LARGE SCALE GENOMIC DNA]</scope>
    <source>
        <strain evidence="3">KCTC 42953</strain>
    </source>
</reference>
<dbReference type="GO" id="GO:0016787">
    <property type="term" value="F:hydrolase activity"/>
    <property type="evidence" value="ECO:0007669"/>
    <property type="project" value="UniProtKB-KW"/>
</dbReference>
<dbReference type="Gene3D" id="3.40.50.1110">
    <property type="entry name" value="SGNH hydrolase"/>
    <property type="match status" value="1"/>
</dbReference>
<dbReference type="Pfam" id="PF00657">
    <property type="entry name" value="Lipase_GDSL"/>
    <property type="match status" value="1"/>
</dbReference>
<feature type="signal peptide" evidence="1">
    <location>
        <begin position="1"/>
        <end position="27"/>
    </location>
</feature>